<sequence>MSVTRFRDLDNEERPRQAWTILCSLADQHKTIYYHEMAERMKWADGSGRPIGPMLGPINAFCQANYLPPLAELVVTVAHGKPGYREDDPMGDVLIDREEVFNYDWYAISPPTTEDYREAMRSLGWIPA</sequence>
<proteinExistence type="predicted"/>
<dbReference type="EMBL" id="CADCTR010002655">
    <property type="protein sequence ID" value="CAA9364646.1"/>
    <property type="molecule type" value="Genomic_DNA"/>
</dbReference>
<protein>
    <submittedName>
        <fullName evidence="1">Uncharacterized protein</fullName>
    </submittedName>
</protein>
<gene>
    <name evidence="1" type="ORF">AVDCRST_MAG93-7875</name>
</gene>
<accession>A0A6J4MU82</accession>
<reference evidence="1" key="1">
    <citation type="submission" date="2020-02" db="EMBL/GenBank/DDBJ databases">
        <authorList>
            <person name="Meier V. D."/>
        </authorList>
    </citation>
    <scope>NUCLEOTIDE SEQUENCE</scope>
    <source>
        <strain evidence="1">AVDCRST_MAG93</strain>
    </source>
</reference>
<dbReference type="AlphaFoldDB" id="A0A6J4MU82"/>
<name>A0A6J4MU82_9CHLR</name>
<organism evidence="1">
    <name type="scientific">uncultured Chloroflexia bacterium</name>
    <dbReference type="NCBI Taxonomy" id="1672391"/>
    <lineage>
        <taxon>Bacteria</taxon>
        <taxon>Bacillati</taxon>
        <taxon>Chloroflexota</taxon>
        <taxon>Chloroflexia</taxon>
        <taxon>environmental samples</taxon>
    </lineage>
</organism>
<evidence type="ECO:0000313" key="1">
    <source>
        <dbReference type="EMBL" id="CAA9364646.1"/>
    </source>
</evidence>